<sequence length="176" mass="20193">MEHEELFFLLKKVAAGNQPAFNQLYSITSGQLFAVALKMLKNRDSAEEALQEAYVSIWYKADYYKEGQGTVLTWMVSIIRYRALDMLRSQKVKKEDDLSEDILSELDATETTESGYDIKIEGCMKELDQQQRQAIHLAYFNGLSHSEVVEHLDHPLGTIKSWIRRGLTSLQRCLGI</sequence>
<keyword evidence="4" id="KW-0804">Transcription</keyword>
<dbReference type="Pfam" id="PF04542">
    <property type="entry name" value="Sigma70_r2"/>
    <property type="match status" value="1"/>
</dbReference>
<dbReference type="Gene3D" id="1.10.1740.10">
    <property type="match status" value="1"/>
</dbReference>
<accession>K6ZGG6</accession>
<dbReference type="GO" id="GO:0006352">
    <property type="term" value="P:DNA-templated transcription initiation"/>
    <property type="evidence" value="ECO:0007669"/>
    <property type="project" value="InterPro"/>
</dbReference>
<dbReference type="PANTHER" id="PTHR43133:SF62">
    <property type="entry name" value="RNA POLYMERASE SIGMA FACTOR SIGZ"/>
    <property type="match status" value="1"/>
</dbReference>
<dbReference type="Pfam" id="PF08281">
    <property type="entry name" value="Sigma70_r4_2"/>
    <property type="match status" value="1"/>
</dbReference>
<dbReference type="InterPro" id="IPR007627">
    <property type="entry name" value="RNA_pol_sigma70_r2"/>
</dbReference>
<dbReference type="GO" id="GO:0003677">
    <property type="term" value="F:DNA binding"/>
    <property type="evidence" value="ECO:0007669"/>
    <property type="project" value="InterPro"/>
</dbReference>
<dbReference type="OrthoDB" id="9784272at2"/>
<name>K6ZGG6_9ALTE</name>
<dbReference type="InterPro" id="IPR014284">
    <property type="entry name" value="RNA_pol_sigma-70_dom"/>
</dbReference>
<evidence type="ECO:0000256" key="2">
    <source>
        <dbReference type="ARBA" id="ARBA00023015"/>
    </source>
</evidence>
<dbReference type="EMBL" id="BAEQ01000018">
    <property type="protein sequence ID" value="GAC28018.1"/>
    <property type="molecule type" value="Genomic_DNA"/>
</dbReference>
<dbReference type="STRING" id="1121922.GCA_000428905_00022"/>
<dbReference type="PANTHER" id="PTHR43133">
    <property type="entry name" value="RNA POLYMERASE ECF-TYPE SIGMA FACTO"/>
    <property type="match status" value="1"/>
</dbReference>
<dbReference type="RefSeq" id="WP_006009876.1">
    <property type="nucleotide sequence ID" value="NZ_BAEQ01000018.1"/>
</dbReference>
<evidence type="ECO:0000256" key="3">
    <source>
        <dbReference type="ARBA" id="ARBA00023082"/>
    </source>
</evidence>
<feature type="domain" description="RNA polymerase sigma factor 70 region 4 type 2" evidence="6">
    <location>
        <begin position="119"/>
        <end position="169"/>
    </location>
</feature>
<feature type="domain" description="RNA polymerase sigma-70 region 2" evidence="5">
    <location>
        <begin position="29"/>
        <end position="91"/>
    </location>
</feature>
<dbReference type="GO" id="GO:0016987">
    <property type="term" value="F:sigma factor activity"/>
    <property type="evidence" value="ECO:0007669"/>
    <property type="project" value="UniProtKB-KW"/>
</dbReference>
<dbReference type="InterPro" id="IPR036388">
    <property type="entry name" value="WH-like_DNA-bd_sf"/>
</dbReference>
<gene>
    <name evidence="7" type="primary">rpoE</name>
    <name evidence="7" type="ORF">GPAL_1140</name>
</gene>
<dbReference type="SUPFAM" id="SSF88946">
    <property type="entry name" value="Sigma2 domain of RNA polymerase sigma factors"/>
    <property type="match status" value="1"/>
</dbReference>
<proteinExistence type="inferred from homology"/>
<evidence type="ECO:0000256" key="4">
    <source>
        <dbReference type="ARBA" id="ARBA00023163"/>
    </source>
</evidence>
<evidence type="ECO:0000313" key="7">
    <source>
        <dbReference type="EMBL" id="GAC28018.1"/>
    </source>
</evidence>
<evidence type="ECO:0000313" key="8">
    <source>
        <dbReference type="Proteomes" id="UP000006251"/>
    </source>
</evidence>
<dbReference type="CDD" id="cd06171">
    <property type="entry name" value="Sigma70_r4"/>
    <property type="match status" value="1"/>
</dbReference>
<comment type="similarity">
    <text evidence="1">Belongs to the sigma-70 factor family. ECF subfamily.</text>
</comment>
<dbReference type="InterPro" id="IPR013325">
    <property type="entry name" value="RNA_pol_sigma_r2"/>
</dbReference>
<dbReference type="Gene3D" id="1.10.10.10">
    <property type="entry name" value="Winged helix-like DNA-binding domain superfamily/Winged helix DNA-binding domain"/>
    <property type="match status" value="1"/>
</dbReference>
<keyword evidence="2" id="KW-0805">Transcription regulation</keyword>
<protein>
    <submittedName>
        <fullName evidence="7">RNA polymerase sigma-70 factor, ECF subfamily</fullName>
    </submittedName>
</protein>
<dbReference type="InterPro" id="IPR039425">
    <property type="entry name" value="RNA_pol_sigma-70-like"/>
</dbReference>
<evidence type="ECO:0000259" key="6">
    <source>
        <dbReference type="Pfam" id="PF08281"/>
    </source>
</evidence>
<dbReference type="InterPro" id="IPR013324">
    <property type="entry name" value="RNA_pol_sigma_r3/r4-like"/>
</dbReference>
<evidence type="ECO:0000256" key="1">
    <source>
        <dbReference type="ARBA" id="ARBA00010641"/>
    </source>
</evidence>
<dbReference type="Proteomes" id="UP000006251">
    <property type="component" value="Unassembled WGS sequence"/>
</dbReference>
<dbReference type="NCBIfam" id="TIGR02937">
    <property type="entry name" value="sigma70-ECF"/>
    <property type="match status" value="1"/>
</dbReference>
<keyword evidence="8" id="KW-1185">Reference proteome</keyword>
<dbReference type="SUPFAM" id="SSF88659">
    <property type="entry name" value="Sigma3 and sigma4 domains of RNA polymerase sigma factors"/>
    <property type="match status" value="1"/>
</dbReference>
<dbReference type="InterPro" id="IPR013249">
    <property type="entry name" value="RNA_pol_sigma70_r4_t2"/>
</dbReference>
<evidence type="ECO:0000259" key="5">
    <source>
        <dbReference type="Pfam" id="PF04542"/>
    </source>
</evidence>
<keyword evidence="3" id="KW-0731">Sigma factor</keyword>
<organism evidence="7 8">
    <name type="scientific">Brumicola pallidula DSM 14239 = ACAM 615</name>
    <dbReference type="NCBI Taxonomy" id="1121922"/>
    <lineage>
        <taxon>Bacteria</taxon>
        <taxon>Pseudomonadati</taxon>
        <taxon>Pseudomonadota</taxon>
        <taxon>Gammaproteobacteria</taxon>
        <taxon>Alteromonadales</taxon>
        <taxon>Alteromonadaceae</taxon>
        <taxon>Brumicola</taxon>
    </lineage>
</organism>
<comment type="caution">
    <text evidence="7">The sequence shown here is derived from an EMBL/GenBank/DDBJ whole genome shotgun (WGS) entry which is preliminary data.</text>
</comment>
<reference evidence="8" key="1">
    <citation type="journal article" date="2014" name="Environ. Microbiol.">
        <title>Comparative genomics of the marine bacterial genus Glaciecola reveals the high degree of genomic diversity and genomic characteristic for cold adaptation.</title>
        <authorList>
            <person name="Qin Q.L."/>
            <person name="Xie B.B."/>
            <person name="Yu Y."/>
            <person name="Shu Y.L."/>
            <person name="Rong J.C."/>
            <person name="Zhang Y.J."/>
            <person name="Zhao D.L."/>
            <person name="Chen X.L."/>
            <person name="Zhang X.Y."/>
            <person name="Chen B."/>
            <person name="Zhou B.C."/>
            <person name="Zhang Y.Z."/>
        </authorList>
    </citation>
    <scope>NUCLEOTIDE SEQUENCE [LARGE SCALE GENOMIC DNA]</scope>
    <source>
        <strain evidence="8">ACAM 615</strain>
    </source>
</reference>
<dbReference type="AlphaFoldDB" id="K6ZGG6"/>